<accession>A0A6S6QKP2</accession>
<dbReference type="PRINTS" id="PR00469">
    <property type="entry name" value="PNDRDTASEII"/>
</dbReference>
<evidence type="ECO:0000256" key="1">
    <source>
        <dbReference type="ARBA" id="ARBA00018719"/>
    </source>
</evidence>
<gene>
    <name evidence="5" type="ORF">IZ6_16590</name>
</gene>
<dbReference type="KEGG" id="tso:IZ6_16590"/>
<dbReference type="RefSeq" id="WP_222874611.1">
    <property type="nucleotide sequence ID" value="NZ_AP023361.1"/>
</dbReference>
<evidence type="ECO:0000259" key="4">
    <source>
        <dbReference type="Pfam" id="PF07992"/>
    </source>
</evidence>
<dbReference type="AlphaFoldDB" id="A0A6S6QKP2"/>
<dbReference type="InterPro" id="IPR023753">
    <property type="entry name" value="FAD/NAD-binding_dom"/>
</dbReference>
<dbReference type="SUPFAM" id="SSF51905">
    <property type="entry name" value="FAD/NAD(P)-binding domain"/>
    <property type="match status" value="1"/>
</dbReference>
<feature type="domain" description="FAD/NAD(P)-binding" evidence="4">
    <location>
        <begin position="3"/>
        <end position="185"/>
    </location>
</feature>
<evidence type="ECO:0000256" key="2">
    <source>
        <dbReference type="ARBA" id="ARBA00022630"/>
    </source>
</evidence>
<evidence type="ECO:0000313" key="6">
    <source>
        <dbReference type="Proteomes" id="UP000515317"/>
    </source>
</evidence>
<dbReference type="GO" id="GO:0016491">
    <property type="term" value="F:oxidoreductase activity"/>
    <property type="evidence" value="ECO:0007669"/>
    <property type="project" value="UniProtKB-KW"/>
</dbReference>
<dbReference type="InterPro" id="IPR036188">
    <property type="entry name" value="FAD/NAD-bd_sf"/>
</dbReference>
<keyword evidence="2" id="KW-0285">Flavoprotein</keyword>
<name>A0A6S6QKP2_9HYPH</name>
<dbReference type="PANTHER" id="PTHR48105">
    <property type="entry name" value="THIOREDOXIN REDUCTASE 1-RELATED-RELATED"/>
    <property type="match status" value="1"/>
</dbReference>
<evidence type="ECO:0000256" key="3">
    <source>
        <dbReference type="ARBA" id="ARBA00023002"/>
    </source>
</evidence>
<evidence type="ECO:0000313" key="5">
    <source>
        <dbReference type="EMBL" id="BCJ90924.1"/>
    </source>
</evidence>
<protein>
    <recommendedName>
        <fullName evidence="1">Thioredoxin reductase</fullName>
    </recommendedName>
</protein>
<dbReference type="PRINTS" id="PR00368">
    <property type="entry name" value="FADPNR"/>
</dbReference>
<organism evidence="5 6">
    <name type="scientific">Terrihabitans soli</name>
    <dbReference type="NCBI Taxonomy" id="708113"/>
    <lineage>
        <taxon>Bacteria</taxon>
        <taxon>Pseudomonadati</taxon>
        <taxon>Pseudomonadota</taxon>
        <taxon>Alphaproteobacteria</taxon>
        <taxon>Hyphomicrobiales</taxon>
        <taxon>Terrihabitans</taxon>
    </lineage>
</organism>
<dbReference type="Proteomes" id="UP000515317">
    <property type="component" value="Chromosome"/>
</dbReference>
<reference evidence="5 6" key="1">
    <citation type="submission" date="2020-08" db="EMBL/GenBank/DDBJ databases">
        <title>Genome sequence of Rhizobiales bacterium strain IZ6.</title>
        <authorList>
            <person name="Nakai R."/>
            <person name="Naganuma T."/>
        </authorList>
    </citation>
    <scope>NUCLEOTIDE SEQUENCE [LARGE SCALE GENOMIC DNA]</scope>
    <source>
        <strain evidence="5 6">IZ6</strain>
    </source>
</reference>
<keyword evidence="3" id="KW-0560">Oxidoreductase</keyword>
<feature type="domain" description="FAD/NAD(P)-binding" evidence="4">
    <location>
        <begin position="211"/>
        <end position="277"/>
    </location>
</feature>
<keyword evidence="6" id="KW-1185">Reference proteome</keyword>
<dbReference type="EMBL" id="AP023361">
    <property type="protein sequence ID" value="BCJ90924.1"/>
    <property type="molecule type" value="Genomic_DNA"/>
</dbReference>
<dbReference type="Gene3D" id="3.50.50.60">
    <property type="entry name" value="FAD/NAD(P)-binding domain"/>
    <property type="match status" value="2"/>
</dbReference>
<sequence>MLDALIIGAGPAGASCALWLAKLGLSPMLVDAGTAPGGLLHDSPYRNDWIVTQPGVTGPDLAEGIGLALAATGVPMMLGSFARSAIKSSGGFEVSFELPDGAPRMLATRNIVIATGVKPRSGGFERSESLLIGPGAHIAKQEFKGRRVAILGGGDNAFENYEFVKRAGASAVHIYARTVRAGHVFTERAAPGDVRIGAYVVDPVSIQVDDESYDLLLVMYGWEPVPVFAAQLNLQRDAKGYISVAFDTCETSLPGVYAIGEVTARSHPSVVTAMADGITAAKAIQRAVERG</sequence>
<proteinExistence type="predicted"/>
<dbReference type="Pfam" id="PF07992">
    <property type="entry name" value="Pyr_redox_2"/>
    <property type="match status" value="2"/>
</dbReference>
<dbReference type="InterPro" id="IPR050097">
    <property type="entry name" value="Ferredoxin-NADP_redctase_2"/>
</dbReference>